<evidence type="ECO:0000256" key="2">
    <source>
        <dbReference type="ARBA" id="ARBA00008787"/>
    </source>
</evidence>
<keyword evidence="4 6" id="KW-1005">Bacterial flagellum biogenesis</keyword>
<dbReference type="SUPFAM" id="SSF101116">
    <property type="entry name" value="Flagellar export chaperone FliS"/>
    <property type="match status" value="1"/>
</dbReference>
<dbReference type="Gene3D" id="1.20.120.340">
    <property type="entry name" value="Flagellar protein FliS"/>
    <property type="match status" value="1"/>
</dbReference>
<dbReference type="Pfam" id="PF02561">
    <property type="entry name" value="FliS"/>
    <property type="match status" value="1"/>
</dbReference>
<keyword evidence="7" id="KW-0969">Cilium</keyword>
<dbReference type="PANTHER" id="PTHR34773">
    <property type="entry name" value="FLAGELLAR SECRETION CHAPERONE FLIS"/>
    <property type="match status" value="1"/>
</dbReference>
<dbReference type="GO" id="GO:0044780">
    <property type="term" value="P:bacterial-type flagellum assembly"/>
    <property type="evidence" value="ECO:0007669"/>
    <property type="project" value="InterPro"/>
</dbReference>
<dbReference type="PANTHER" id="PTHR34773:SF1">
    <property type="entry name" value="FLAGELLAR SECRETION CHAPERONE FLIS"/>
    <property type="match status" value="1"/>
</dbReference>
<dbReference type="Proteomes" id="UP000004835">
    <property type="component" value="Unassembled WGS sequence"/>
</dbReference>
<evidence type="ECO:0000313" key="8">
    <source>
        <dbReference type="Proteomes" id="UP000004835"/>
    </source>
</evidence>
<dbReference type="GO" id="GO:0071973">
    <property type="term" value="P:bacterial-type flagellum-dependent cell motility"/>
    <property type="evidence" value="ECO:0007669"/>
    <property type="project" value="TreeGrafter"/>
</dbReference>
<name>F0EFE4_ENTCA</name>
<keyword evidence="5" id="KW-0143">Chaperone</keyword>
<dbReference type="AlphaFoldDB" id="F0EFE4"/>
<evidence type="ECO:0000256" key="4">
    <source>
        <dbReference type="ARBA" id="ARBA00022795"/>
    </source>
</evidence>
<dbReference type="HOGENOM" id="CLU_080373_3_1_9"/>
<dbReference type="CDD" id="cd16098">
    <property type="entry name" value="FliS"/>
    <property type="match status" value="1"/>
</dbReference>
<keyword evidence="7" id="KW-0282">Flagellum</keyword>
<evidence type="ECO:0000256" key="3">
    <source>
        <dbReference type="ARBA" id="ARBA00022490"/>
    </source>
</evidence>
<dbReference type="GO" id="GO:0005829">
    <property type="term" value="C:cytosol"/>
    <property type="evidence" value="ECO:0007669"/>
    <property type="project" value="UniProtKB-SubCell"/>
</dbReference>
<gene>
    <name evidence="7" type="primary">fliS</name>
    <name evidence="7" type="ORF">HMPREF9087_0446</name>
</gene>
<evidence type="ECO:0000256" key="5">
    <source>
        <dbReference type="ARBA" id="ARBA00023186"/>
    </source>
</evidence>
<dbReference type="EMBL" id="AEWT01000002">
    <property type="protein sequence ID" value="EGC71069.1"/>
    <property type="molecule type" value="Genomic_DNA"/>
</dbReference>
<dbReference type="InterPro" id="IPR036584">
    <property type="entry name" value="FliS_sf"/>
</dbReference>
<comment type="similarity">
    <text evidence="2 6">Belongs to the FliS family.</text>
</comment>
<reference evidence="7 8" key="1">
    <citation type="submission" date="2011-01" db="EMBL/GenBank/DDBJ databases">
        <authorList>
            <person name="Muzny D."/>
            <person name="Qin X."/>
            <person name="Deng J."/>
            <person name="Jiang H."/>
            <person name="Liu Y."/>
            <person name="Qu J."/>
            <person name="Song X.-Z."/>
            <person name="Zhang L."/>
            <person name="Thornton R."/>
            <person name="Coyle M."/>
            <person name="Francisco L."/>
            <person name="Jackson L."/>
            <person name="Javaid M."/>
            <person name="Korchina V."/>
            <person name="Kovar C."/>
            <person name="Mata R."/>
            <person name="Mathew T."/>
            <person name="Ngo R."/>
            <person name="Nguyen L."/>
            <person name="Nguyen N."/>
            <person name="Okwuonu G."/>
            <person name="Ongeri F."/>
            <person name="Pham C."/>
            <person name="Simmons D."/>
            <person name="Wilczek-Boney K."/>
            <person name="Hale W."/>
            <person name="Jakkamsetti A."/>
            <person name="Pham P."/>
            <person name="Ruth R."/>
            <person name="San Lucas F."/>
            <person name="Warren J."/>
            <person name="Zhang J."/>
            <person name="Zhao Z."/>
            <person name="Zhou C."/>
            <person name="Zhu D."/>
            <person name="Lee S."/>
            <person name="Bess C."/>
            <person name="Blankenburg K."/>
            <person name="Forbes L."/>
            <person name="Fu Q."/>
            <person name="Gubbala S."/>
            <person name="Hirani K."/>
            <person name="Jayaseelan J.C."/>
            <person name="Lara F."/>
            <person name="Munidasa M."/>
            <person name="Palculict T."/>
            <person name="Patil S."/>
            <person name="Pu L.-L."/>
            <person name="Saada N."/>
            <person name="Tang L."/>
            <person name="Weissenberger G."/>
            <person name="Zhu Y."/>
            <person name="Hemphill L."/>
            <person name="Shang Y."/>
            <person name="Youmans B."/>
            <person name="Ayvaz T."/>
            <person name="Ross M."/>
            <person name="Santibanez J."/>
            <person name="Aqrawi P."/>
            <person name="Gross S."/>
            <person name="Joshi V."/>
            <person name="Fowler G."/>
            <person name="Nazareth L."/>
            <person name="Reid J."/>
            <person name="Worley K."/>
            <person name="Petrosino J."/>
            <person name="Highlander S."/>
            <person name="Gibbs R."/>
        </authorList>
    </citation>
    <scope>NUCLEOTIDE SEQUENCE [LARGE SCALE GENOMIC DNA]</scope>
    <source>
        <strain evidence="7 8">ATCC 12755</strain>
    </source>
</reference>
<sequence>MIYSEEKKMNYQKMQNNYLQNQVMSASPNKLIEMLLQAAIKNIKLAVIALEKEELSQAHQQFVKAQNILLELRVSLDREQGGAIAEDLDQLYGYMYEQLVSANVQKEAAPAETVVPLLSELLESWQTITQ</sequence>
<dbReference type="NCBIfam" id="TIGR00208">
    <property type="entry name" value="fliS"/>
    <property type="match status" value="1"/>
</dbReference>
<evidence type="ECO:0000256" key="6">
    <source>
        <dbReference type="PIRNR" id="PIRNR039090"/>
    </source>
</evidence>
<organism evidence="7 8">
    <name type="scientific">Enterococcus casseliflavus ATCC 12755</name>
    <dbReference type="NCBI Taxonomy" id="888066"/>
    <lineage>
        <taxon>Bacteria</taxon>
        <taxon>Bacillati</taxon>
        <taxon>Bacillota</taxon>
        <taxon>Bacilli</taxon>
        <taxon>Lactobacillales</taxon>
        <taxon>Enterococcaceae</taxon>
        <taxon>Enterococcus</taxon>
    </lineage>
</organism>
<keyword evidence="3 6" id="KW-0963">Cytoplasm</keyword>
<dbReference type="PIRSF" id="PIRSF039090">
    <property type="entry name" value="Flis"/>
    <property type="match status" value="1"/>
</dbReference>
<accession>F0EFE4</accession>
<protein>
    <recommendedName>
        <fullName evidence="6">Flagellar secretion chaperone FliS</fullName>
    </recommendedName>
</protein>
<comment type="subcellular location">
    <subcellularLocation>
        <location evidence="1 6">Cytoplasm</location>
        <location evidence="1 6">Cytosol</location>
    </subcellularLocation>
</comment>
<evidence type="ECO:0000313" key="7">
    <source>
        <dbReference type="EMBL" id="EGC71069.1"/>
    </source>
</evidence>
<dbReference type="InterPro" id="IPR003713">
    <property type="entry name" value="FliS"/>
</dbReference>
<proteinExistence type="inferred from homology"/>
<evidence type="ECO:0000256" key="1">
    <source>
        <dbReference type="ARBA" id="ARBA00004514"/>
    </source>
</evidence>
<comment type="caution">
    <text evidence="7">The sequence shown here is derived from an EMBL/GenBank/DDBJ whole genome shotgun (WGS) entry which is preliminary data.</text>
</comment>
<keyword evidence="7" id="KW-0966">Cell projection</keyword>